<evidence type="ECO:0000313" key="18">
    <source>
        <dbReference type="EMBL" id="QGG47854.1"/>
    </source>
</evidence>
<dbReference type="PANTHER" id="PTHR43445">
    <property type="entry name" value="UDP-N-ACETYLMURAMATE--L-ALANINE LIGASE-RELATED"/>
    <property type="match status" value="1"/>
</dbReference>
<dbReference type="Gene3D" id="3.40.1190.10">
    <property type="entry name" value="Mur-like, catalytic domain"/>
    <property type="match status" value="1"/>
</dbReference>
<dbReference type="InterPro" id="IPR000713">
    <property type="entry name" value="Mur_ligase_N"/>
</dbReference>
<dbReference type="AlphaFoldDB" id="A0A5Q2MY90"/>
<dbReference type="Pfam" id="PF08245">
    <property type="entry name" value="Mur_ligase_M"/>
    <property type="match status" value="1"/>
</dbReference>
<evidence type="ECO:0000259" key="17">
    <source>
        <dbReference type="Pfam" id="PF08245"/>
    </source>
</evidence>
<feature type="domain" description="Mur ligase C-terminal" evidence="16">
    <location>
        <begin position="314"/>
        <end position="444"/>
    </location>
</feature>
<dbReference type="SUPFAM" id="SSF53623">
    <property type="entry name" value="MurD-like peptide ligases, catalytic domain"/>
    <property type="match status" value="1"/>
</dbReference>
<protein>
    <recommendedName>
        <fullName evidence="3 14">UDP-N-acetylmuramate--L-alanine ligase</fullName>
        <ecNumber evidence="3 14">6.3.2.8</ecNumber>
    </recommendedName>
    <alternativeName>
        <fullName evidence="14">UDP-N-acetylmuramoyl-L-alanine synthetase</fullName>
    </alternativeName>
</protein>
<keyword evidence="19" id="KW-1185">Reference proteome</keyword>
<dbReference type="InterPro" id="IPR050061">
    <property type="entry name" value="MurCDEF_pg_biosynth"/>
</dbReference>
<dbReference type="UniPathway" id="UPA00219"/>
<accession>A0A5Q2MY90</accession>
<dbReference type="EMBL" id="CP045875">
    <property type="protein sequence ID" value="QGG47854.1"/>
    <property type="molecule type" value="Genomic_DNA"/>
</dbReference>
<dbReference type="InterPro" id="IPR005758">
    <property type="entry name" value="UDP-N-AcMur_Ala_ligase_MurC"/>
</dbReference>
<gene>
    <name evidence="14" type="primary">murC</name>
    <name evidence="18" type="ORF">FTV88_1756</name>
</gene>
<feature type="domain" description="Mur ligase central" evidence="17">
    <location>
        <begin position="112"/>
        <end position="291"/>
    </location>
</feature>
<dbReference type="SUPFAM" id="SSF51984">
    <property type="entry name" value="MurCD N-terminal domain"/>
    <property type="match status" value="1"/>
</dbReference>
<feature type="domain" description="Mur ligase N-terminal catalytic" evidence="15">
    <location>
        <begin position="8"/>
        <end position="107"/>
    </location>
</feature>
<evidence type="ECO:0000256" key="6">
    <source>
        <dbReference type="ARBA" id="ARBA00022618"/>
    </source>
</evidence>
<keyword evidence="5 14" id="KW-0436">Ligase</keyword>
<comment type="catalytic activity">
    <reaction evidence="13 14">
        <text>UDP-N-acetyl-alpha-D-muramate + L-alanine + ATP = UDP-N-acetyl-alpha-D-muramoyl-L-alanine + ADP + phosphate + H(+)</text>
        <dbReference type="Rhea" id="RHEA:23372"/>
        <dbReference type="ChEBI" id="CHEBI:15378"/>
        <dbReference type="ChEBI" id="CHEBI:30616"/>
        <dbReference type="ChEBI" id="CHEBI:43474"/>
        <dbReference type="ChEBI" id="CHEBI:57972"/>
        <dbReference type="ChEBI" id="CHEBI:70757"/>
        <dbReference type="ChEBI" id="CHEBI:83898"/>
        <dbReference type="ChEBI" id="CHEBI:456216"/>
        <dbReference type="EC" id="6.3.2.8"/>
    </reaction>
</comment>
<keyword evidence="9 14" id="KW-0133">Cell shape</keyword>
<evidence type="ECO:0000259" key="15">
    <source>
        <dbReference type="Pfam" id="PF01225"/>
    </source>
</evidence>
<keyword evidence="11 14" id="KW-0131">Cell cycle</keyword>
<dbReference type="PANTHER" id="PTHR43445:SF3">
    <property type="entry name" value="UDP-N-ACETYLMURAMATE--L-ALANINE LIGASE"/>
    <property type="match status" value="1"/>
</dbReference>
<dbReference type="Gene3D" id="3.40.50.720">
    <property type="entry name" value="NAD(P)-binding Rossmann-like Domain"/>
    <property type="match status" value="1"/>
</dbReference>
<keyword evidence="7 14" id="KW-0547">Nucleotide-binding</keyword>
<dbReference type="HAMAP" id="MF_00046">
    <property type="entry name" value="MurC"/>
    <property type="match status" value="1"/>
</dbReference>
<dbReference type="InterPro" id="IPR013221">
    <property type="entry name" value="Mur_ligase_cen"/>
</dbReference>
<keyword evidence="8 14" id="KW-0067">ATP-binding</keyword>
<keyword evidence="4 14" id="KW-0963">Cytoplasm</keyword>
<evidence type="ECO:0000256" key="5">
    <source>
        <dbReference type="ARBA" id="ARBA00022598"/>
    </source>
</evidence>
<organism evidence="18 19">
    <name type="scientific">Heliorestis convoluta</name>
    <dbReference type="NCBI Taxonomy" id="356322"/>
    <lineage>
        <taxon>Bacteria</taxon>
        <taxon>Bacillati</taxon>
        <taxon>Bacillota</taxon>
        <taxon>Clostridia</taxon>
        <taxon>Eubacteriales</taxon>
        <taxon>Heliobacteriaceae</taxon>
        <taxon>Heliorestis</taxon>
    </lineage>
</organism>
<dbReference type="GO" id="GO:0008360">
    <property type="term" value="P:regulation of cell shape"/>
    <property type="evidence" value="ECO:0007669"/>
    <property type="project" value="UniProtKB-KW"/>
</dbReference>
<sequence>MKWNKDRKIHFIGIGGTGMSGLARILLQLGYPVSGSDLADTVVTQRLRSEGAIVFKGHKAQNIDSAVDVVVVSTAVKKDNPELIAAKERDLTILHRADLLAELMKLKKGVAIAGSHGKTTTSALLGLVLKQAQLDPAIVVGGEIRDINGNATWGQGDYMAAEADESDASFLKLNPWMAVITNIEDDHLDHYHSVDAIVKAFYDFADNVSPEGSLILCNDDQRLREMATAIVNKKVWTYAIHEEGDYRVVNPSLTAAGSEGEIFFQGQYLGTMKISIPGLHNLSNALAVFVVCHQIGMPVERILQGIEAFRGVGRRFQRIGHIRGIEVVDDYAHHPTEVKATLAAAKQVEPKRVIAVFQPHRYSRTQAQYQEFGKAFGDADVVIINEVYPAGEKAIPGVSADLIIKALPKEMQEKVFYGANAEDMIQHLIRIAKPGDLVLTMGAGNIWSVGVEYLNRLTGEVSIR</sequence>
<evidence type="ECO:0000256" key="1">
    <source>
        <dbReference type="ARBA" id="ARBA00004496"/>
    </source>
</evidence>
<proteinExistence type="inferred from homology"/>
<dbReference type="InterPro" id="IPR036615">
    <property type="entry name" value="Mur_ligase_C_dom_sf"/>
</dbReference>
<keyword evidence="12 14" id="KW-0961">Cell wall biogenesis/degradation</keyword>
<dbReference type="KEGG" id="hcv:FTV88_1756"/>
<keyword evidence="10 14" id="KW-0573">Peptidoglycan synthesis</keyword>
<comment type="pathway">
    <text evidence="2 14">Cell wall biogenesis; peptidoglycan biosynthesis.</text>
</comment>
<comment type="similarity">
    <text evidence="14">Belongs to the MurCDEF family.</text>
</comment>
<evidence type="ECO:0000256" key="13">
    <source>
        <dbReference type="ARBA" id="ARBA00047833"/>
    </source>
</evidence>
<dbReference type="Pfam" id="PF01225">
    <property type="entry name" value="Mur_ligase"/>
    <property type="match status" value="1"/>
</dbReference>
<dbReference type="EC" id="6.3.2.8" evidence="3 14"/>
<evidence type="ECO:0000259" key="16">
    <source>
        <dbReference type="Pfam" id="PF02875"/>
    </source>
</evidence>
<comment type="function">
    <text evidence="14">Cell wall formation.</text>
</comment>
<dbReference type="RefSeq" id="WP_243137056.1">
    <property type="nucleotide sequence ID" value="NZ_CP045875.1"/>
</dbReference>
<name>A0A5Q2MY90_9FIRM</name>
<dbReference type="GO" id="GO:0071555">
    <property type="term" value="P:cell wall organization"/>
    <property type="evidence" value="ECO:0007669"/>
    <property type="project" value="UniProtKB-KW"/>
</dbReference>
<keyword evidence="6 14" id="KW-0132">Cell division</keyword>
<dbReference type="GO" id="GO:0005524">
    <property type="term" value="F:ATP binding"/>
    <property type="evidence" value="ECO:0007669"/>
    <property type="project" value="UniProtKB-UniRule"/>
</dbReference>
<evidence type="ECO:0000313" key="19">
    <source>
        <dbReference type="Proteomes" id="UP000366051"/>
    </source>
</evidence>
<evidence type="ECO:0000256" key="8">
    <source>
        <dbReference type="ARBA" id="ARBA00022840"/>
    </source>
</evidence>
<dbReference type="Pfam" id="PF02875">
    <property type="entry name" value="Mur_ligase_C"/>
    <property type="match status" value="1"/>
</dbReference>
<dbReference type="GO" id="GO:0005737">
    <property type="term" value="C:cytoplasm"/>
    <property type="evidence" value="ECO:0007669"/>
    <property type="project" value="UniProtKB-SubCell"/>
</dbReference>
<dbReference type="SUPFAM" id="SSF53244">
    <property type="entry name" value="MurD-like peptide ligases, peptide-binding domain"/>
    <property type="match status" value="1"/>
</dbReference>
<evidence type="ECO:0000256" key="14">
    <source>
        <dbReference type="HAMAP-Rule" id="MF_00046"/>
    </source>
</evidence>
<dbReference type="Proteomes" id="UP000366051">
    <property type="component" value="Chromosome"/>
</dbReference>
<dbReference type="InterPro" id="IPR004101">
    <property type="entry name" value="Mur_ligase_C"/>
</dbReference>
<evidence type="ECO:0000256" key="9">
    <source>
        <dbReference type="ARBA" id="ARBA00022960"/>
    </source>
</evidence>
<comment type="subcellular location">
    <subcellularLocation>
        <location evidence="1 14">Cytoplasm</location>
    </subcellularLocation>
</comment>
<dbReference type="GO" id="GO:0051301">
    <property type="term" value="P:cell division"/>
    <property type="evidence" value="ECO:0007669"/>
    <property type="project" value="UniProtKB-KW"/>
</dbReference>
<evidence type="ECO:0000256" key="11">
    <source>
        <dbReference type="ARBA" id="ARBA00023306"/>
    </source>
</evidence>
<dbReference type="GO" id="GO:0008763">
    <property type="term" value="F:UDP-N-acetylmuramate-L-alanine ligase activity"/>
    <property type="evidence" value="ECO:0007669"/>
    <property type="project" value="UniProtKB-UniRule"/>
</dbReference>
<evidence type="ECO:0000256" key="7">
    <source>
        <dbReference type="ARBA" id="ARBA00022741"/>
    </source>
</evidence>
<evidence type="ECO:0000256" key="12">
    <source>
        <dbReference type="ARBA" id="ARBA00023316"/>
    </source>
</evidence>
<dbReference type="Gene3D" id="3.90.190.20">
    <property type="entry name" value="Mur ligase, C-terminal domain"/>
    <property type="match status" value="1"/>
</dbReference>
<evidence type="ECO:0000256" key="10">
    <source>
        <dbReference type="ARBA" id="ARBA00022984"/>
    </source>
</evidence>
<evidence type="ECO:0000256" key="3">
    <source>
        <dbReference type="ARBA" id="ARBA00012211"/>
    </source>
</evidence>
<dbReference type="InterPro" id="IPR036565">
    <property type="entry name" value="Mur-like_cat_sf"/>
</dbReference>
<dbReference type="GO" id="GO:0009252">
    <property type="term" value="P:peptidoglycan biosynthetic process"/>
    <property type="evidence" value="ECO:0007669"/>
    <property type="project" value="UniProtKB-UniRule"/>
</dbReference>
<evidence type="ECO:0000256" key="2">
    <source>
        <dbReference type="ARBA" id="ARBA00004752"/>
    </source>
</evidence>
<reference evidence="19" key="1">
    <citation type="submission" date="2019-11" db="EMBL/GenBank/DDBJ databases">
        <title>Genome sequence of Heliorestis convoluta strain HH, an alkaliphilic and minimalistic phototrophic bacterium from a soda lake in Egypt.</title>
        <authorList>
            <person name="Dewey E.D."/>
            <person name="Stokes L.M."/>
            <person name="Burchell B.M."/>
            <person name="Shaffer K.N."/>
            <person name="Huntington A.M."/>
            <person name="Baker J.M."/>
            <person name="Nadendla S."/>
            <person name="Giglio M.G."/>
            <person name="Touchman J.W."/>
            <person name="Blankenship R.E."/>
            <person name="Madigan M.T."/>
            <person name="Sattley W.M."/>
        </authorList>
    </citation>
    <scope>NUCLEOTIDE SEQUENCE [LARGE SCALE GENOMIC DNA]</scope>
    <source>
        <strain evidence="19">HH</strain>
    </source>
</reference>
<evidence type="ECO:0000256" key="4">
    <source>
        <dbReference type="ARBA" id="ARBA00022490"/>
    </source>
</evidence>
<dbReference type="NCBIfam" id="TIGR01082">
    <property type="entry name" value="murC"/>
    <property type="match status" value="1"/>
</dbReference>
<feature type="binding site" evidence="14">
    <location>
        <begin position="114"/>
        <end position="120"/>
    </location>
    <ligand>
        <name>ATP</name>
        <dbReference type="ChEBI" id="CHEBI:30616"/>
    </ligand>
</feature>